<dbReference type="Gene3D" id="2.60.40.10">
    <property type="entry name" value="Immunoglobulins"/>
    <property type="match status" value="2"/>
</dbReference>
<evidence type="ECO:0000256" key="8">
    <source>
        <dbReference type="RuleBase" id="RU003918"/>
    </source>
</evidence>
<dbReference type="InterPro" id="IPR016147">
    <property type="entry name" value="Pili_assmbl_chaperone_N"/>
</dbReference>
<dbReference type="PRINTS" id="PR00969">
    <property type="entry name" value="CHAPERONPILI"/>
</dbReference>
<dbReference type="InterPro" id="IPR050643">
    <property type="entry name" value="Periplasmic_pilus_chap"/>
</dbReference>
<feature type="domain" description="Pili assembly chaperone N-terminal" evidence="10">
    <location>
        <begin position="24"/>
        <end position="146"/>
    </location>
</feature>
<keyword evidence="13" id="KW-1185">Reference proteome</keyword>
<evidence type="ECO:0000259" key="11">
    <source>
        <dbReference type="Pfam" id="PF02753"/>
    </source>
</evidence>
<reference evidence="12 13" key="1">
    <citation type="submission" date="2019-10" db="EMBL/GenBank/DDBJ databases">
        <title>Characterization of a new Citrobacter species.</title>
        <authorList>
            <person name="Goncalves Ribeiro T."/>
            <person name="Izdebski R."/>
            <person name="Urbanowicz P."/>
            <person name="Carmeli Y."/>
            <person name="Gniadkowski M."/>
            <person name="Peixe L."/>
        </authorList>
    </citation>
    <scope>NUCLEOTIDE SEQUENCE [LARGE SCALE GENOMIC DNA]</scope>
    <source>
        <strain evidence="12 13">NMI7905_11</strain>
    </source>
</reference>
<organism evidence="12 13">
    <name type="scientific">Citrobacter telavivensis</name>
    <dbReference type="NCBI Taxonomy" id="2653932"/>
    <lineage>
        <taxon>Bacteria</taxon>
        <taxon>Pseudomonadati</taxon>
        <taxon>Pseudomonadota</taxon>
        <taxon>Gammaproteobacteria</taxon>
        <taxon>Enterobacterales</taxon>
        <taxon>Enterobacteriaceae</taxon>
        <taxon>Citrobacter</taxon>
    </lineage>
</organism>
<evidence type="ECO:0000256" key="9">
    <source>
        <dbReference type="SAM" id="SignalP"/>
    </source>
</evidence>
<feature type="chain" id="PRO_5026679969" evidence="9">
    <location>
        <begin position="23"/>
        <end position="248"/>
    </location>
</feature>
<evidence type="ECO:0000256" key="3">
    <source>
        <dbReference type="ARBA" id="ARBA00022558"/>
    </source>
</evidence>
<evidence type="ECO:0000313" key="13">
    <source>
        <dbReference type="Proteomes" id="UP000475079"/>
    </source>
</evidence>
<protein>
    <submittedName>
        <fullName evidence="12">Fimbria/pilus periplasmic chaperone</fullName>
    </submittedName>
</protein>
<name>A0A6L5E9P4_9ENTR</name>
<evidence type="ECO:0000259" key="10">
    <source>
        <dbReference type="Pfam" id="PF00345"/>
    </source>
</evidence>
<evidence type="ECO:0000256" key="4">
    <source>
        <dbReference type="ARBA" id="ARBA00022729"/>
    </source>
</evidence>
<sequence length="248" mass="28102">MLKILSSGMVLLFSMFSMNVMADVVINGTRIVFNAKDKESTVQLKNRGSNPYLLQIWMDDGNPRAKPGEINVPFLITPPVVRIDPAKGQAVRIMATNPALPQDRESVFWFNMLEIPPKAQAATSGNTRMQLAFRTRIKLFYRPDNLQPTPLQSYKELKLSLQGNNIKVVNDSPYYITFNKIEIRKTKESEVLASVEKFPQRMVNPKSEIVFPLANRKSARLSDASFFYSVINDYGGETTNEHKLQNSP</sequence>
<dbReference type="PROSITE" id="PS00635">
    <property type="entry name" value="PILI_CHAPERONE"/>
    <property type="match status" value="1"/>
</dbReference>
<dbReference type="InterPro" id="IPR013783">
    <property type="entry name" value="Ig-like_fold"/>
</dbReference>
<evidence type="ECO:0000313" key="12">
    <source>
        <dbReference type="EMBL" id="MPQ52066.1"/>
    </source>
</evidence>
<dbReference type="FunFam" id="2.60.40.10:FF:000458">
    <property type="entry name" value="Molecular chaperone FimC"/>
    <property type="match status" value="1"/>
</dbReference>
<dbReference type="Pfam" id="PF00345">
    <property type="entry name" value="PapD_N"/>
    <property type="match status" value="1"/>
</dbReference>
<keyword evidence="6 8" id="KW-0143">Chaperone</keyword>
<keyword evidence="3" id="KW-1029">Fimbrium biogenesis</keyword>
<evidence type="ECO:0000256" key="6">
    <source>
        <dbReference type="ARBA" id="ARBA00023186"/>
    </source>
</evidence>
<keyword evidence="7" id="KW-0393">Immunoglobulin domain</keyword>
<dbReference type="RefSeq" id="WP_152400707.1">
    <property type="nucleotide sequence ID" value="NZ_WHIY01000009.1"/>
</dbReference>
<evidence type="ECO:0000256" key="7">
    <source>
        <dbReference type="ARBA" id="ARBA00023319"/>
    </source>
</evidence>
<dbReference type="InterPro" id="IPR008962">
    <property type="entry name" value="PapD-like_sf"/>
</dbReference>
<dbReference type="InterPro" id="IPR016148">
    <property type="entry name" value="Pili_assmbl_chaperone_C"/>
</dbReference>
<accession>A0A6L5E9P4</accession>
<keyword evidence="4 9" id="KW-0732">Signal</keyword>
<comment type="similarity">
    <text evidence="2 8">Belongs to the periplasmic pilus chaperone family.</text>
</comment>
<evidence type="ECO:0000256" key="5">
    <source>
        <dbReference type="ARBA" id="ARBA00022764"/>
    </source>
</evidence>
<comment type="subcellular location">
    <subcellularLocation>
        <location evidence="1 8">Periplasm</location>
    </subcellularLocation>
</comment>
<feature type="domain" description="Pili assembly chaperone C-terminal" evidence="11">
    <location>
        <begin position="168"/>
        <end position="238"/>
    </location>
</feature>
<dbReference type="SUPFAM" id="SSF49354">
    <property type="entry name" value="PapD-like"/>
    <property type="match status" value="1"/>
</dbReference>
<dbReference type="SUPFAM" id="SSF49584">
    <property type="entry name" value="Periplasmic chaperone C-domain"/>
    <property type="match status" value="1"/>
</dbReference>
<dbReference type="Pfam" id="PF02753">
    <property type="entry name" value="PapD_C"/>
    <property type="match status" value="1"/>
</dbReference>
<gene>
    <name evidence="12" type="ORF">GBB84_14240</name>
</gene>
<keyword evidence="5" id="KW-0574">Periplasm</keyword>
<dbReference type="GO" id="GO:0030288">
    <property type="term" value="C:outer membrane-bounded periplasmic space"/>
    <property type="evidence" value="ECO:0007669"/>
    <property type="project" value="InterPro"/>
</dbReference>
<proteinExistence type="inferred from homology"/>
<dbReference type="PANTHER" id="PTHR30251:SF2">
    <property type="entry name" value="FIMBRIAL CHAPERONE YADV-RELATED"/>
    <property type="match status" value="1"/>
</dbReference>
<comment type="caution">
    <text evidence="12">The sequence shown here is derived from an EMBL/GenBank/DDBJ whole genome shotgun (WGS) entry which is preliminary data.</text>
</comment>
<evidence type="ECO:0000256" key="2">
    <source>
        <dbReference type="ARBA" id="ARBA00007399"/>
    </source>
</evidence>
<dbReference type="InterPro" id="IPR001829">
    <property type="entry name" value="Pili_assmbl_chaperone_bac"/>
</dbReference>
<dbReference type="InterPro" id="IPR018046">
    <property type="entry name" value="Pili_assmbl_chaperone_CS"/>
</dbReference>
<evidence type="ECO:0000256" key="1">
    <source>
        <dbReference type="ARBA" id="ARBA00004418"/>
    </source>
</evidence>
<dbReference type="AlphaFoldDB" id="A0A6L5E9P4"/>
<dbReference type="GO" id="GO:0071555">
    <property type="term" value="P:cell wall organization"/>
    <property type="evidence" value="ECO:0007669"/>
    <property type="project" value="InterPro"/>
</dbReference>
<dbReference type="Proteomes" id="UP000475079">
    <property type="component" value="Unassembled WGS sequence"/>
</dbReference>
<dbReference type="InterPro" id="IPR036316">
    <property type="entry name" value="Pili_assmbl_chap_C_dom_sf"/>
</dbReference>
<dbReference type="EMBL" id="WHIY01000009">
    <property type="protein sequence ID" value="MPQ52066.1"/>
    <property type="molecule type" value="Genomic_DNA"/>
</dbReference>
<feature type="signal peptide" evidence="9">
    <location>
        <begin position="1"/>
        <end position="22"/>
    </location>
</feature>
<dbReference type="PANTHER" id="PTHR30251">
    <property type="entry name" value="PILUS ASSEMBLY CHAPERONE"/>
    <property type="match status" value="1"/>
</dbReference>